<evidence type="ECO:0000313" key="3">
    <source>
        <dbReference type="Proteomes" id="UP000286268"/>
    </source>
</evidence>
<feature type="transmembrane region" description="Helical" evidence="1">
    <location>
        <begin position="631"/>
        <end position="649"/>
    </location>
</feature>
<sequence>MKKIYAIYLVGLMLIFSYVFNNSIYEIYGLNNIGDTSLTQYQISDTQGENLLKVYKELTANNAKFQIVKTPISGNDKIYYDIYHTDIDSIKKIVGVSNNIYRYFKMTQDDFVDSSGLFSTNLPSGQIKMLSQKIGINIKMVENQKIAYSDILKQNALQFVILCIITFAIIYIYTIFRYKVNSVKKLVGFSPVKIVFTNIKETVQIQSACIAIVVCGYAIYYYFNNKLSLRYLVFLTLFLIIISSINILLILLLQRYVKGMDIIAALKNKVFSSRLNYIIHVIKIILIIFITVSINMSIKYYGNLQELYKKCDTYKALNNMYTSNGFNSDEYDRLRSNKKELTEAHNNVKKMYVENKDKAYVMKDLITPYLKDKSFEEELGQTREQMVNSYERNKLILNRKYIEDYTGIKIDWNFNQSIPTILVPEKYKQDEKEIKAAYIETYNLYLNNISKDDSEISENNIKDIQIIYIPNGIKYNILSSIYNEDTTDIVIHDSIIILDNGSFKSSFYYDNLTNCSIAFKLNDRDQFKSMLIRYNLDKIYNASTMLRPFEMKISNYKFLMEQANIFIFLFVLVLLFIVYISNYIDMVVNSKKYGAQYIQGYSAIKILNANIITTVIMIAGSIVLYILKINFIYYLLFIAYDLIMLLVLYRKIIVNDLYKIINGGC</sequence>
<feature type="transmembrane region" description="Helical" evidence="1">
    <location>
        <begin position="203"/>
        <end position="223"/>
    </location>
</feature>
<dbReference type="KEGG" id="cmah:C1I91_11640"/>
<dbReference type="RefSeq" id="WP_128213027.1">
    <property type="nucleotide sequence ID" value="NZ_CP025746.1"/>
</dbReference>
<evidence type="ECO:0008006" key="4">
    <source>
        <dbReference type="Google" id="ProtNLM"/>
    </source>
</evidence>
<evidence type="ECO:0000256" key="1">
    <source>
        <dbReference type="SAM" id="Phobius"/>
    </source>
</evidence>
<dbReference type="AlphaFoldDB" id="A0A410DTA7"/>
<gene>
    <name evidence="2" type="ORF">C1I91_11640</name>
</gene>
<evidence type="ECO:0000313" key="2">
    <source>
        <dbReference type="EMBL" id="QAA32238.1"/>
    </source>
</evidence>
<dbReference type="EMBL" id="CP025746">
    <property type="protein sequence ID" value="QAA32238.1"/>
    <property type="molecule type" value="Genomic_DNA"/>
</dbReference>
<feature type="transmembrane region" description="Helical" evidence="1">
    <location>
        <begin position="274"/>
        <end position="294"/>
    </location>
</feature>
<feature type="transmembrane region" description="Helical" evidence="1">
    <location>
        <begin position="229"/>
        <end position="253"/>
    </location>
</feature>
<organism evidence="2 3">
    <name type="scientific">Clostridium manihotivorum</name>
    <dbReference type="NCBI Taxonomy" id="2320868"/>
    <lineage>
        <taxon>Bacteria</taxon>
        <taxon>Bacillati</taxon>
        <taxon>Bacillota</taxon>
        <taxon>Clostridia</taxon>
        <taxon>Eubacteriales</taxon>
        <taxon>Clostridiaceae</taxon>
        <taxon>Clostridium</taxon>
    </lineage>
</organism>
<keyword evidence="3" id="KW-1185">Reference proteome</keyword>
<name>A0A410DTA7_9CLOT</name>
<accession>A0A410DTA7</accession>
<keyword evidence="1" id="KW-1133">Transmembrane helix</keyword>
<keyword evidence="1" id="KW-0812">Transmembrane</keyword>
<protein>
    <recommendedName>
        <fullName evidence="4">DUF1430 domain-containing protein</fullName>
    </recommendedName>
</protein>
<feature type="transmembrane region" description="Helical" evidence="1">
    <location>
        <begin position="7"/>
        <end position="28"/>
    </location>
</feature>
<feature type="transmembrane region" description="Helical" evidence="1">
    <location>
        <begin position="156"/>
        <end position="176"/>
    </location>
</feature>
<dbReference type="OrthoDB" id="1878134at2"/>
<feature type="transmembrane region" description="Helical" evidence="1">
    <location>
        <begin position="606"/>
        <end position="625"/>
    </location>
</feature>
<proteinExistence type="predicted"/>
<keyword evidence="1" id="KW-0472">Membrane</keyword>
<reference evidence="2 3" key="1">
    <citation type="submission" date="2018-01" db="EMBL/GenBank/DDBJ databases">
        <title>Genome Sequencing and Assembly of Anaerobacter polyendosporus strain CT4.</title>
        <authorList>
            <person name="Tachaapaikoon C."/>
            <person name="Sutheeworapong S."/>
            <person name="Jenjaroenpun P."/>
            <person name="Wongsurawat T."/>
            <person name="Nookeaw I."/>
            <person name="Cheawchanlertfa P."/>
            <person name="Kosugi A."/>
            <person name="Cheevadhanarak S."/>
            <person name="Ratanakhanokchai K."/>
        </authorList>
    </citation>
    <scope>NUCLEOTIDE SEQUENCE [LARGE SCALE GENOMIC DNA]</scope>
    <source>
        <strain evidence="2 3">CT4</strain>
    </source>
</reference>
<dbReference type="Proteomes" id="UP000286268">
    <property type="component" value="Chromosome"/>
</dbReference>
<feature type="transmembrane region" description="Helical" evidence="1">
    <location>
        <begin position="565"/>
        <end position="585"/>
    </location>
</feature>